<keyword evidence="1" id="KW-0723">Serine/threonine-protein kinase</keyword>
<gene>
    <name evidence="3" type="ORF">ENN50_02145</name>
</gene>
<keyword evidence="1" id="KW-0808">Transferase</keyword>
<name>A0A831SPB9_PROAE</name>
<dbReference type="Gene3D" id="3.30.565.10">
    <property type="entry name" value="Histidine kinase-like ATPase, C-terminal domain"/>
    <property type="match status" value="1"/>
</dbReference>
<dbReference type="AlphaFoldDB" id="A0A831SPB9"/>
<keyword evidence="3" id="KW-0067">ATP-binding</keyword>
<reference evidence="3" key="1">
    <citation type="journal article" date="2020" name="mSystems">
        <title>Genome- and Community-Level Interaction Insights into Carbon Utilization and Element Cycling Functions of Hydrothermarchaeota in Hydrothermal Sediment.</title>
        <authorList>
            <person name="Zhou Z."/>
            <person name="Liu Y."/>
            <person name="Xu W."/>
            <person name="Pan J."/>
            <person name="Luo Z.H."/>
            <person name="Li M."/>
        </authorList>
    </citation>
    <scope>NUCLEOTIDE SEQUENCE [LARGE SCALE GENOMIC DNA]</scope>
    <source>
        <strain evidence="3">SpSt-1181</strain>
    </source>
</reference>
<protein>
    <submittedName>
        <fullName evidence="3">ATP-binding protein</fullName>
    </submittedName>
</protein>
<accession>A0A831SPB9</accession>
<dbReference type="Proteomes" id="UP000886335">
    <property type="component" value="Unassembled WGS sequence"/>
</dbReference>
<dbReference type="GO" id="GO:0005524">
    <property type="term" value="F:ATP binding"/>
    <property type="evidence" value="ECO:0007669"/>
    <property type="project" value="UniProtKB-KW"/>
</dbReference>
<dbReference type="GO" id="GO:0004674">
    <property type="term" value="F:protein serine/threonine kinase activity"/>
    <property type="evidence" value="ECO:0007669"/>
    <property type="project" value="UniProtKB-KW"/>
</dbReference>
<dbReference type="InterPro" id="IPR050267">
    <property type="entry name" value="Anti-sigma-factor_SerPK"/>
</dbReference>
<keyword evidence="1" id="KW-0418">Kinase</keyword>
<sequence>MSSYHLRLPSSIDACRPLFEFVMMMSDQERFDSCFASEFALVVKEAFVNAVIHGNRECPHCFVHLAFSVEQVRGRKVLYADISDEGEGFFLHEVPDPRLSFRLMEPSGRGLLFISSYAEITGLRKDCNGSTLSLLLYPY</sequence>
<keyword evidence="3" id="KW-0547">Nucleotide-binding</keyword>
<dbReference type="EMBL" id="DSBW01000051">
    <property type="protein sequence ID" value="HED30496.1"/>
    <property type="molecule type" value="Genomic_DNA"/>
</dbReference>
<evidence type="ECO:0000256" key="1">
    <source>
        <dbReference type="ARBA" id="ARBA00022527"/>
    </source>
</evidence>
<dbReference type="InterPro" id="IPR003594">
    <property type="entry name" value="HATPase_dom"/>
</dbReference>
<proteinExistence type="predicted"/>
<dbReference type="Pfam" id="PF13581">
    <property type="entry name" value="HATPase_c_2"/>
    <property type="match status" value="1"/>
</dbReference>
<organism evidence="3">
    <name type="scientific">Prosthecochloris aestuarii</name>
    <dbReference type="NCBI Taxonomy" id="1102"/>
    <lineage>
        <taxon>Bacteria</taxon>
        <taxon>Pseudomonadati</taxon>
        <taxon>Chlorobiota</taxon>
        <taxon>Chlorobiia</taxon>
        <taxon>Chlorobiales</taxon>
        <taxon>Chlorobiaceae</taxon>
        <taxon>Prosthecochloris</taxon>
    </lineage>
</organism>
<dbReference type="InterPro" id="IPR036890">
    <property type="entry name" value="HATPase_C_sf"/>
</dbReference>
<evidence type="ECO:0000313" key="3">
    <source>
        <dbReference type="EMBL" id="HED30496.1"/>
    </source>
</evidence>
<comment type="caution">
    <text evidence="3">The sequence shown here is derived from an EMBL/GenBank/DDBJ whole genome shotgun (WGS) entry which is preliminary data.</text>
</comment>
<feature type="domain" description="Histidine kinase/HSP90-like ATPase" evidence="2">
    <location>
        <begin position="9"/>
        <end position="129"/>
    </location>
</feature>
<dbReference type="CDD" id="cd16936">
    <property type="entry name" value="HATPase_RsbW-like"/>
    <property type="match status" value="1"/>
</dbReference>
<dbReference type="PANTHER" id="PTHR35526:SF3">
    <property type="entry name" value="ANTI-SIGMA-F FACTOR RSBW"/>
    <property type="match status" value="1"/>
</dbReference>
<evidence type="ECO:0000259" key="2">
    <source>
        <dbReference type="Pfam" id="PF13581"/>
    </source>
</evidence>
<dbReference type="PANTHER" id="PTHR35526">
    <property type="entry name" value="ANTI-SIGMA-F FACTOR RSBW-RELATED"/>
    <property type="match status" value="1"/>
</dbReference>